<proteinExistence type="predicted"/>
<dbReference type="GeneID" id="111477732"/>
<dbReference type="KEGG" id="cmax:111477732"/>
<dbReference type="RefSeq" id="XP_022977378.1">
    <property type="nucleotide sequence ID" value="XM_023121610.1"/>
</dbReference>
<dbReference type="GO" id="GO:0005654">
    <property type="term" value="C:nucleoplasm"/>
    <property type="evidence" value="ECO:0007669"/>
    <property type="project" value="TreeGrafter"/>
</dbReference>
<evidence type="ECO:0000313" key="2">
    <source>
        <dbReference type="RefSeq" id="XP_022977378.1"/>
    </source>
</evidence>
<sequence length="143" mass="16956">MANNMFSVHAKMKPLVDKCLKIEDEDLEVQNMATEVAEAEEIKEKEVTCDSKKKLEEDAIRRMEELIQKNVGERLNSKETKFEIQRRIEEERKKLYDDVDVQLEKVKKAALTATKQKEEQAWKEIEELDKMLKENRRMVEKAK</sequence>
<dbReference type="GO" id="GO:0045296">
    <property type="term" value="F:cadherin binding"/>
    <property type="evidence" value="ECO:0007669"/>
    <property type="project" value="TreeGrafter"/>
</dbReference>
<dbReference type="PANTHER" id="PTHR31711">
    <property type="entry name" value="ARGININE AND GLUTAMATE-RICH PROTEIN 1"/>
    <property type="match status" value="1"/>
</dbReference>
<evidence type="ECO:0000313" key="1">
    <source>
        <dbReference type="Proteomes" id="UP000504608"/>
    </source>
</evidence>
<gene>
    <name evidence="2" type="primary">LOC111477732</name>
</gene>
<dbReference type="InterPro" id="IPR033371">
    <property type="entry name" value="ARGLU1"/>
</dbReference>
<dbReference type="Pfam" id="PF15346">
    <property type="entry name" value="ARGLU"/>
    <property type="match status" value="1"/>
</dbReference>
<organism evidence="1 2">
    <name type="scientific">Cucurbita maxima</name>
    <name type="common">Pumpkin</name>
    <name type="synonym">Winter squash</name>
    <dbReference type="NCBI Taxonomy" id="3661"/>
    <lineage>
        <taxon>Eukaryota</taxon>
        <taxon>Viridiplantae</taxon>
        <taxon>Streptophyta</taxon>
        <taxon>Embryophyta</taxon>
        <taxon>Tracheophyta</taxon>
        <taxon>Spermatophyta</taxon>
        <taxon>Magnoliopsida</taxon>
        <taxon>eudicotyledons</taxon>
        <taxon>Gunneridae</taxon>
        <taxon>Pentapetalae</taxon>
        <taxon>rosids</taxon>
        <taxon>fabids</taxon>
        <taxon>Cucurbitales</taxon>
        <taxon>Cucurbitaceae</taxon>
        <taxon>Cucurbiteae</taxon>
        <taxon>Cucurbita</taxon>
    </lineage>
</organism>
<reference evidence="2" key="1">
    <citation type="submission" date="2025-08" db="UniProtKB">
        <authorList>
            <consortium name="RefSeq"/>
        </authorList>
    </citation>
    <scope>IDENTIFICATION</scope>
    <source>
        <tissue evidence="2">Young leaves</tissue>
    </source>
</reference>
<name>A0A6J1IPT6_CUCMA</name>
<accession>A0A6J1IPT6</accession>
<protein>
    <submittedName>
        <fullName evidence="2">Inner centromere protein-like</fullName>
    </submittedName>
</protein>
<dbReference type="AlphaFoldDB" id="A0A6J1IPT6"/>
<dbReference type="OrthoDB" id="543260at2759"/>
<keyword evidence="1" id="KW-1185">Reference proteome</keyword>
<dbReference type="Proteomes" id="UP000504608">
    <property type="component" value="Unplaced"/>
</dbReference>
<dbReference type="PANTHER" id="PTHR31711:SF2">
    <property type="entry name" value="ARGININE_GLUTAMATE-RICH 1 PROTEIN"/>
    <property type="match status" value="1"/>
</dbReference>
<dbReference type="GO" id="GO:0005739">
    <property type="term" value="C:mitochondrion"/>
    <property type="evidence" value="ECO:0007669"/>
    <property type="project" value="TreeGrafter"/>
</dbReference>